<evidence type="ECO:0000256" key="4">
    <source>
        <dbReference type="ARBA" id="ARBA00022741"/>
    </source>
</evidence>
<comment type="similarity">
    <text evidence="1">Belongs to the ribonucleoside diphosphate reductase class-2 family.</text>
</comment>
<evidence type="ECO:0000256" key="5">
    <source>
        <dbReference type="ARBA" id="ARBA00047754"/>
    </source>
</evidence>
<gene>
    <name evidence="7" type="ORF">H8J70_11355</name>
</gene>
<keyword evidence="3" id="KW-0237">DNA synthesis</keyword>
<dbReference type="Pfam" id="PF12637">
    <property type="entry name" value="TSCPD"/>
    <property type="match status" value="1"/>
</dbReference>
<evidence type="ECO:0000256" key="1">
    <source>
        <dbReference type="ARBA" id="ARBA00007405"/>
    </source>
</evidence>
<dbReference type="Proteomes" id="UP000606870">
    <property type="component" value="Unassembled WGS sequence"/>
</dbReference>
<reference evidence="7 8" key="1">
    <citation type="submission" date="2020-08" db="EMBL/GenBank/DDBJ databases">
        <authorList>
            <person name="Liu C."/>
            <person name="Sun Q."/>
        </authorList>
    </citation>
    <scope>NUCLEOTIDE SEQUENCE [LARGE SCALE GENOMIC DNA]</scope>
    <source>
        <strain evidence="7 8">NSJ-59</strain>
    </source>
</reference>
<keyword evidence="4" id="KW-0547">Nucleotide-binding</keyword>
<dbReference type="InterPro" id="IPR024434">
    <property type="entry name" value="TSCPD_dom"/>
</dbReference>
<dbReference type="RefSeq" id="WP_186504408.1">
    <property type="nucleotide sequence ID" value="NZ_JACOGK010000044.1"/>
</dbReference>
<dbReference type="InterPro" id="IPR023806">
    <property type="entry name" value="CHP03905"/>
</dbReference>
<evidence type="ECO:0000256" key="3">
    <source>
        <dbReference type="ARBA" id="ARBA00022634"/>
    </source>
</evidence>
<proteinExistence type="inferred from homology"/>
<evidence type="ECO:0000259" key="6">
    <source>
        <dbReference type="Pfam" id="PF12637"/>
    </source>
</evidence>
<accession>A0ABR6VKW6</accession>
<evidence type="ECO:0000313" key="7">
    <source>
        <dbReference type="EMBL" id="MBC3537836.1"/>
    </source>
</evidence>
<organism evidence="7 8">
    <name type="scientific">Megasphaera hominis</name>
    <dbReference type="NCBI Taxonomy" id="159836"/>
    <lineage>
        <taxon>Bacteria</taxon>
        <taxon>Bacillati</taxon>
        <taxon>Bacillota</taxon>
        <taxon>Negativicutes</taxon>
        <taxon>Veillonellales</taxon>
        <taxon>Veillonellaceae</taxon>
        <taxon>Megasphaera</taxon>
    </lineage>
</organism>
<name>A0ABR6VKW6_9FIRM</name>
<feature type="domain" description="TSCPD" evidence="6">
    <location>
        <begin position="4"/>
        <end position="78"/>
    </location>
</feature>
<evidence type="ECO:0000313" key="8">
    <source>
        <dbReference type="Proteomes" id="UP000606870"/>
    </source>
</evidence>
<comment type="caution">
    <text evidence="7">The sequence shown here is derived from an EMBL/GenBank/DDBJ whole genome shotgun (WGS) entry which is preliminary data.</text>
</comment>
<dbReference type="EC" id="1.17.4.1" evidence="2"/>
<protein>
    <recommendedName>
        <fullName evidence="2">ribonucleoside-diphosphate reductase</fullName>
        <ecNumber evidence="2">1.17.4.1</ecNumber>
    </recommendedName>
</protein>
<dbReference type="EMBL" id="JACOGK010000044">
    <property type="protein sequence ID" value="MBC3537836.1"/>
    <property type="molecule type" value="Genomic_DNA"/>
</dbReference>
<sequence length="79" mass="8588">MYSYTPRGICATQIDFDIKDGCVHNVSFTRGCPGNHLGLAALAEGMPVRDVITRLEGIRCGERDTSCPDQLAQALKAYV</sequence>
<keyword evidence="8" id="KW-1185">Reference proteome</keyword>
<comment type="catalytic activity">
    <reaction evidence="5">
        <text>a 2'-deoxyribonucleoside 5'-diphosphate + [thioredoxin]-disulfide + H2O = a ribonucleoside 5'-diphosphate + [thioredoxin]-dithiol</text>
        <dbReference type="Rhea" id="RHEA:23252"/>
        <dbReference type="Rhea" id="RHEA-COMP:10698"/>
        <dbReference type="Rhea" id="RHEA-COMP:10700"/>
        <dbReference type="ChEBI" id="CHEBI:15377"/>
        <dbReference type="ChEBI" id="CHEBI:29950"/>
        <dbReference type="ChEBI" id="CHEBI:50058"/>
        <dbReference type="ChEBI" id="CHEBI:57930"/>
        <dbReference type="ChEBI" id="CHEBI:73316"/>
        <dbReference type="EC" id="1.17.4.1"/>
    </reaction>
</comment>
<dbReference type="NCBIfam" id="TIGR03905">
    <property type="entry name" value="TIGR03905_4_Cys"/>
    <property type="match status" value="1"/>
</dbReference>
<evidence type="ECO:0000256" key="2">
    <source>
        <dbReference type="ARBA" id="ARBA00012274"/>
    </source>
</evidence>